<evidence type="ECO:0000259" key="3">
    <source>
        <dbReference type="PROSITE" id="PS51677"/>
    </source>
</evidence>
<organism evidence="4 5">
    <name type="scientific">Myroides guanonis</name>
    <dbReference type="NCBI Taxonomy" id="1150112"/>
    <lineage>
        <taxon>Bacteria</taxon>
        <taxon>Pseudomonadati</taxon>
        <taxon>Bacteroidota</taxon>
        <taxon>Flavobacteriia</taxon>
        <taxon>Flavobacteriales</taxon>
        <taxon>Flavobacteriaceae</taxon>
        <taxon>Myroides</taxon>
    </lineage>
</organism>
<reference evidence="5" key="1">
    <citation type="submission" date="2016-10" db="EMBL/GenBank/DDBJ databases">
        <authorList>
            <person name="Varghese N."/>
            <person name="Submissions S."/>
        </authorList>
    </citation>
    <scope>NUCLEOTIDE SEQUENCE [LARGE SCALE GENOMIC DNA]</scope>
    <source>
        <strain evidence="5">DSM 26542</strain>
    </source>
</reference>
<dbReference type="GO" id="GO:0046872">
    <property type="term" value="F:metal ion binding"/>
    <property type="evidence" value="ECO:0007669"/>
    <property type="project" value="UniProtKB-KW"/>
</dbReference>
<keyword evidence="1" id="KW-0479">Metal-binding</keyword>
<dbReference type="CDD" id="cd10917">
    <property type="entry name" value="CE4_NodB_like_6s_7s"/>
    <property type="match status" value="1"/>
</dbReference>
<dbReference type="AlphaFoldDB" id="A0A1I3T184"/>
<evidence type="ECO:0000256" key="1">
    <source>
        <dbReference type="ARBA" id="ARBA00022723"/>
    </source>
</evidence>
<accession>A0A1I3T184</accession>
<keyword evidence="5" id="KW-1185">Reference proteome</keyword>
<dbReference type="InterPro" id="IPR050248">
    <property type="entry name" value="Polysacc_deacetylase_ArnD"/>
</dbReference>
<dbReference type="RefSeq" id="WP_090679855.1">
    <property type="nucleotide sequence ID" value="NZ_FORU01000012.1"/>
</dbReference>
<feature type="domain" description="NodB homology" evidence="3">
    <location>
        <begin position="23"/>
        <end position="204"/>
    </location>
</feature>
<gene>
    <name evidence="4" type="ORF">SAMN04487893_1126</name>
</gene>
<dbReference type="GO" id="GO:0005975">
    <property type="term" value="P:carbohydrate metabolic process"/>
    <property type="evidence" value="ECO:0007669"/>
    <property type="project" value="InterPro"/>
</dbReference>
<dbReference type="SUPFAM" id="SSF88713">
    <property type="entry name" value="Glycoside hydrolase/deacetylase"/>
    <property type="match status" value="1"/>
</dbReference>
<dbReference type="PANTHER" id="PTHR10587">
    <property type="entry name" value="GLYCOSYL TRANSFERASE-RELATED"/>
    <property type="match status" value="1"/>
</dbReference>
<dbReference type="InterPro" id="IPR011330">
    <property type="entry name" value="Glyco_hydro/deAcase_b/a-brl"/>
</dbReference>
<dbReference type="Pfam" id="PF01522">
    <property type="entry name" value="Polysacc_deac_1"/>
    <property type="match status" value="1"/>
</dbReference>
<name>A0A1I3T184_9FLAO</name>
<dbReference type="Gene3D" id="3.20.20.370">
    <property type="entry name" value="Glycoside hydrolase/deacetylase"/>
    <property type="match status" value="1"/>
</dbReference>
<dbReference type="STRING" id="1150112.SAMN04487893_1126"/>
<protein>
    <submittedName>
        <fullName evidence="4">Peptidoglycan/xylan/chitin deacetylase, PgdA/CDA1 family</fullName>
    </submittedName>
</protein>
<evidence type="ECO:0000313" key="4">
    <source>
        <dbReference type="EMBL" id="SFJ63919.1"/>
    </source>
</evidence>
<dbReference type="GO" id="GO:0016020">
    <property type="term" value="C:membrane"/>
    <property type="evidence" value="ECO:0007669"/>
    <property type="project" value="TreeGrafter"/>
</dbReference>
<dbReference type="InterPro" id="IPR002509">
    <property type="entry name" value="NODB_dom"/>
</dbReference>
<dbReference type="EMBL" id="FORU01000012">
    <property type="protein sequence ID" value="SFJ63919.1"/>
    <property type="molecule type" value="Genomic_DNA"/>
</dbReference>
<dbReference type="GO" id="GO:0016810">
    <property type="term" value="F:hydrolase activity, acting on carbon-nitrogen (but not peptide) bonds"/>
    <property type="evidence" value="ECO:0007669"/>
    <property type="project" value="InterPro"/>
</dbReference>
<sequence>MRIPNLFNSLFPNQIWSLPQSQKTVYLTFDDGPIPDVTTWVLDLLKEKKIKASFFSIGDNIRKHPEIFSRIIKEGHTVGNHTFNHINGWKNTSDIYTQNILKCNEEIEKHIKLERKLFRPPYGRITPKQIKILKQKGYEIIMWELLSHDYSNHLSAQECYNNATKKVRPGSIIVFHDSIKAQKNLRDSLPKTIDTLLKEGYIFSTL</sequence>
<dbReference type="PROSITE" id="PS51677">
    <property type="entry name" value="NODB"/>
    <property type="match status" value="1"/>
</dbReference>
<keyword evidence="2" id="KW-0378">Hydrolase</keyword>
<evidence type="ECO:0000313" key="5">
    <source>
        <dbReference type="Proteomes" id="UP000243887"/>
    </source>
</evidence>
<evidence type="ECO:0000256" key="2">
    <source>
        <dbReference type="ARBA" id="ARBA00022801"/>
    </source>
</evidence>
<dbReference type="Proteomes" id="UP000243887">
    <property type="component" value="Unassembled WGS sequence"/>
</dbReference>
<dbReference type="OrthoDB" id="9812065at2"/>
<proteinExistence type="predicted"/>
<dbReference type="PANTHER" id="PTHR10587:SF133">
    <property type="entry name" value="CHITIN DEACETYLASE 1-RELATED"/>
    <property type="match status" value="1"/>
</dbReference>